<sequence length="311" mass="33345">MQIDEVRIGSIERIGVGAIGGQHQGAVGADEGAGSYRPGRYPVRALHIVGQHVAGQGQLVFRRGDGIGIGHRPRYVVNHRDVQRATGYVAIGVTDQYRDAFAEPIGASTARVSVGNAKGITVADHASSRVITGDGQYIAKARGDRLANTRHRPCGDNIDATNIEVEHTIRCLHREAAHLGQGCGIAGRTLSQIGLVQRQLTTLDVKPLKADRIVDRRQRRCIVIIVDQANIQLRQFGKAVEACSGKANVWINAPGHLVENDEGMPTAQCPWRTTAAWPRCSGIGFLARVGASGDGLLEFLDIGQLRLAGGR</sequence>
<proteinExistence type="predicted"/>
<name>A0A5E6VF60_PSEFL</name>
<accession>A0A5E6VF60</accession>
<organism evidence="1">
    <name type="scientific">Pseudomonas fluorescens</name>
    <dbReference type="NCBI Taxonomy" id="294"/>
    <lineage>
        <taxon>Bacteria</taxon>
        <taxon>Pseudomonadati</taxon>
        <taxon>Pseudomonadota</taxon>
        <taxon>Gammaproteobacteria</taxon>
        <taxon>Pseudomonadales</taxon>
        <taxon>Pseudomonadaceae</taxon>
        <taxon>Pseudomonas</taxon>
    </lineage>
</organism>
<gene>
    <name evidence="1" type="ORF">PS652_04065</name>
</gene>
<reference evidence="1" key="1">
    <citation type="submission" date="2019-09" db="EMBL/GenBank/DDBJ databases">
        <authorList>
            <person name="Chandra G."/>
            <person name="Truman W A."/>
        </authorList>
    </citation>
    <scope>NUCLEOTIDE SEQUENCE [LARGE SCALE GENOMIC DNA]</scope>
    <source>
        <strain evidence="1">PS652</strain>
    </source>
</reference>
<dbReference type="AlphaFoldDB" id="A0A5E6VF60"/>
<evidence type="ECO:0000313" key="1">
    <source>
        <dbReference type="EMBL" id="VVN15968.1"/>
    </source>
</evidence>
<dbReference type="EMBL" id="CABVHG010000026">
    <property type="protein sequence ID" value="VVN15968.1"/>
    <property type="molecule type" value="Genomic_DNA"/>
</dbReference>
<protein>
    <submittedName>
        <fullName evidence="1">Uncharacterized protein</fullName>
    </submittedName>
</protein>